<name>K0V323_MYCVA</name>
<dbReference type="Gene3D" id="3.50.50.60">
    <property type="entry name" value="FAD/NAD(P)-binding domain"/>
    <property type="match status" value="1"/>
</dbReference>
<gene>
    <name evidence="1" type="ORF">MVAC_04477</name>
</gene>
<proteinExistence type="predicted"/>
<protein>
    <submittedName>
        <fullName evidence="1">FAD dependent oxidoreductase</fullName>
    </submittedName>
</protein>
<dbReference type="eggNOG" id="COG2072">
    <property type="taxonomic scope" value="Bacteria"/>
</dbReference>
<dbReference type="SUPFAM" id="SSF51905">
    <property type="entry name" value="FAD/NAD(P)-binding domain"/>
    <property type="match status" value="1"/>
</dbReference>
<dbReference type="PATRIC" id="fig|1194972.3.peg.904"/>
<sequence length="169" mass="18586">MPVHHASPEIRGVDTYLGHPIHAGTWDHDHDFTGERVGVICTGAGAVRIVPELVDSAAFVKVFQHNPSWVLPRLAVPIPAAVRALCPDRVVTRLGKAHLRRQVRDPWLRRQLTPTGSCTQTSISSDYYPALQRANCKLIDWPIATLSPVGIRTSDGVEHHLDAIVFAVT</sequence>
<dbReference type="PANTHER" id="PTHR42877:SF4">
    <property type="entry name" value="FAD_NAD(P)-BINDING DOMAIN-CONTAINING PROTEIN-RELATED"/>
    <property type="match status" value="1"/>
</dbReference>
<comment type="caution">
    <text evidence="1">The sequence shown here is derived from an EMBL/GenBank/DDBJ whole genome shotgun (WGS) entry which is preliminary data.</text>
</comment>
<dbReference type="Proteomes" id="UP000006072">
    <property type="component" value="Unassembled WGS sequence"/>
</dbReference>
<dbReference type="PANTHER" id="PTHR42877">
    <property type="entry name" value="L-ORNITHINE N(5)-MONOOXYGENASE-RELATED"/>
    <property type="match status" value="1"/>
</dbReference>
<dbReference type="HOGENOM" id="CLU_1444810_0_0_11"/>
<evidence type="ECO:0000313" key="2">
    <source>
        <dbReference type="Proteomes" id="UP000006072"/>
    </source>
</evidence>
<dbReference type="AlphaFoldDB" id="K0V323"/>
<accession>K0V323</accession>
<dbReference type="EMBL" id="ALQA01000006">
    <property type="protein sequence ID" value="EJZ11800.1"/>
    <property type="molecule type" value="Genomic_DNA"/>
</dbReference>
<dbReference type="InterPro" id="IPR036188">
    <property type="entry name" value="FAD/NAD-bd_sf"/>
</dbReference>
<dbReference type="InterPro" id="IPR051209">
    <property type="entry name" value="FAD-bind_Monooxygenase_sf"/>
</dbReference>
<reference evidence="1 2" key="1">
    <citation type="journal article" date="2012" name="J. Bacteriol.">
        <title>Complete Genome Sequence of Mycobacterium vaccae Type Strain ATCC 25954.</title>
        <authorList>
            <person name="Ho Y.S."/>
            <person name="Adroub S.A."/>
            <person name="Abadi M."/>
            <person name="Al Alwan B."/>
            <person name="Alkhateeb R."/>
            <person name="Gao G."/>
            <person name="Ragab A."/>
            <person name="Ali S."/>
            <person name="van Soolingen D."/>
            <person name="Bitter W."/>
            <person name="Pain A."/>
            <person name="Abdallah A.M."/>
        </authorList>
    </citation>
    <scope>NUCLEOTIDE SEQUENCE [LARGE SCALE GENOMIC DNA]</scope>
    <source>
        <strain evidence="1 2">ATCC 25954</strain>
    </source>
</reference>
<keyword evidence="2" id="KW-1185">Reference proteome</keyword>
<evidence type="ECO:0000313" key="1">
    <source>
        <dbReference type="EMBL" id="EJZ11800.1"/>
    </source>
</evidence>
<organism evidence="1 2">
    <name type="scientific">Mycolicibacterium vaccae ATCC 25954</name>
    <dbReference type="NCBI Taxonomy" id="1194972"/>
    <lineage>
        <taxon>Bacteria</taxon>
        <taxon>Bacillati</taxon>
        <taxon>Actinomycetota</taxon>
        <taxon>Actinomycetes</taxon>
        <taxon>Mycobacteriales</taxon>
        <taxon>Mycobacteriaceae</taxon>
        <taxon>Mycolicibacterium</taxon>
    </lineage>
</organism>